<evidence type="ECO:0000313" key="3">
    <source>
        <dbReference type="Proteomes" id="UP001233999"/>
    </source>
</evidence>
<keyword evidence="1" id="KW-0812">Transmembrane</keyword>
<protein>
    <submittedName>
        <fullName evidence="2">Uncharacterized protein</fullName>
    </submittedName>
</protein>
<evidence type="ECO:0000313" key="2">
    <source>
        <dbReference type="EMBL" id="KAJ9586943.1"/>
    </source>
</evidence>
<dbReference type="EMBL" id="JASPKZ010006821">
    <property type="protein sequence ID" value="KAJ9586943.1"/>
    <property type="molecule type" value="Genomic_DNA"/>
</dbReference>
<feature type="transmembrane region" description="Helical" evidence="1">
    <location>
        <begin position="30"/>
        <end position="50"/>
    </location>
</feature>
<keyword evidence="1" id="KW-0472">Membrane</keyword>
<organism evidence="2 3">
    <name type="scientific">Diploptera punctata</name>
    <name type="common">Pacific beetle cockroach</name>
    <dbReference type="NCBI Taxonomy" id="6984"/>
    <lineage>
        <taxon>Eukaryota</taxon>
        <taxon>Metazoa</taxon>
        <taxon>Ecdysozoa</taxon>
        <taxon>Arthropoda</taxon>
        <taxon>Hexapoda</taxon>
        <taxon>Insecta</taxon>
        <taxon>Pterygota</taxon>
        <taxon>Neoptera</taxon>
        <taxon>Polyneoptera</taxon>
        <taxon>Dictyoptera</taxon>
        <taxon>Blattodea</taxon>
        <taxon>Blaberoidea</taxon>
        <taxon>Blaberidae</taxon>
        <taxon>Diplopterinae</taxon>
        <taxon>Diploptera</taxon>
    </lineage>
</organism>
<feature type="non-terminal residue" evidence="2">
    <location>
        <position position="1"/>
    </location>
</feature>
<gene>
    <name evidence="2" type="ORF">L9F63_019434</name>
</gene>
<keyword evidence="1" id="KW-1133">Transmembrane helix</keyword>
<proteinExistence type="predicted"/>
<comment type="caution">
    <text evidence="2">The sequence shown here is derived from an EMBL/GenBank/DDBJ whole genome shotgun (WGS) entry which is preliminary data.</text>
</comment>
<sequence>CSLKTVDLLPSICSLKTIDLLPSMYYNRPTAVHVFVTCLTICKVFVQMLLKDNRPTAVHTIDLLPSMY</sequence>
<reference evidence="2" key="2">
    <citation type="submission" date="2023-05" db="EMBL/GenBank/DDBJ databases">
        <authorList>
            <person name="Fouks B."/>
        </authorList>
    </citation>
    <scope>NUCLEOTIDE SEQUENCE</scope>
    <source>
        <strain evidence="2">Stay&amp;Tobe</strain>
        <tissue evidence="2">Testes</tissue>
    </source>
</reference>
<reference evidence="2" key="1">
    <citation type="journal article" date="2023" name="IScience">
        <title>Live-bearing cockroach genome reveals convergent evolutionary mechanisms linked to viviparity in insects and beyond.</title>
        <authorList>
            <person name="Fouks B."/>
            <person name="Harrison M.C."/>
            <person name="Mikhailova A.A."/>
            <person name="Marchal E."/>
            <person name="English S."/>
            <person name="Carruthers M."/>
            <person name="Jennings E.C."/>
            <person name="Chiamaka E.L."/>
            <person name="Frigard R.A."/>
            <person name="Pippel M."/>
            <person name="Attardo G.M."/>
            <person name="Benoit J.B."/>
            <person name="Bornberg-Bauer E."/>
            <person name="Tobe S.S."/>
        </authorList>
    </citation>
    <scope>NUCLEOTIDE SEQUENCE</scope>
    <source>
        <strain evidence="2">Stay&amp;Tobe</strain>
    </source>
</reference>
<dbReference type="Proteomes" id="UP001233999">
    <property type="component" value="Unassembled WGS sequence"/>
</dbReference>
<keyword evidence="3" id="KW-1185">Reference proteome</keyword>
<evidence type="ECO:0000256" key="1">
    <source>
        <dbReference type="SAM" id="Phobius"/>
    </source>
</evidence>
<dbReference type="AlphaFoldDB" id="A0AAD7ZW87"/>
<accession>A0AAD7ZW87</accession>
<name>A0AAD7ZW87_DIPPU</name>
<feature type="non-terminal residue" evidence="2">
    <location>
        <position position="68"/>
    </location>
</feature>